<protein>
    <submittedName>
        <fullName evidence="2">Uncharacterized protein</fullName>
    </submittedName>
</protein>
<dbReference type="Gene3D" id="1.20.120.740">
    <property type="entry name" value="YgfB uncharacterised protein family UPF0149, PF03695"/>
    <property type="match status" value="1"/>
</dbReference>
<dbReference type="InterPro" id="IPR036255">
    <property type="entry name" value="YgfB-like_sf"/>
</dbReference>
<dbReference type="AlphaFoldDB" id="A0A7C5J039"/>
<accession>A0A7C5J039</accession>
<name>A0A7C5J039_9GAMM</name>
<dbReference type="EMBL" id="DROM01000185">
    <property type="protein sequence ID" value="HHH13188.1"/>
    <property type="molecule type" value="Genomic_DNA"/>
</dbReference>
<dbReference type="InterPro" id="IPR011978">
    <property type="entry name" value="YgfB-like"/>
</dbReference>
<evidence type="ECO:0000256" key="1">
    <source>
        <dbReference type="ARBA" id="ARBA00038308"/>
    </source>
</evidence>
<sequence length="183" mass="20875">MLNSIIMTQFKPDHARLERLLQAASAEQSAAEAHGMLCGMLCAGVEQWRPNLLEEADENDLLAQEALQELERLWELSGRELREHRMPLQLVLPEDERPVLERATALRDWSQGFLYGFGLGGSQKPELFRGEAGEALRDFSEIARMDLEEFGQAEEAEEALMQLAEYLWVAASLLWHERHDDAE</sequence>
<organism evidence="2">
    <name type="scientific">Thiolapillus brandeum</name>
    <dbReference type="NCBI Taxonomy" id="1076588"/>
    <lineage>
        <taxon>Bacteria</taxon>
        <taxon>Pseudomonadati</taxon>
        <taxon>Pseudomonadota</taxon>
        <taxon>Gammaproteobacteria</taxon>
        <taxon>Chromatiales</taxon>
        <taxon>Sedimenticolaceae</taxon>
        <taxon>Thiolapillus</taxon>
    </lineage>
</organism>
<comment type="similarity">
    <text evidence="1">Belongs to the UPF0149 family.</text>
</comment>
<dbReference type="SUPFAM" id="SSF101327">
    <property type="entry name" value="YgfB-like"/>
    <property type="match status" value="1"/>
</dbReference>
<dbReference type="Pfam" id="PF03695">
    <property type="entry name" value="UPF0149"/>
    <property type="match status" value="1"/>
</dbReference>
<gene>
    <name evidence="2" type="ORF">ENJ98_03035</name>
</gene>
<dbReference type="PANTHER" id="PTHR37528:SF1">
    <property type="entry name" value="UPF0149 PROTEIN YGFB"/>
    <property type="match status" value="1"/>
</dbReference>
<dbReference type="GO" id="GO:0005829">
    <property type="term" value="C:cytosol"/>
    <property type="evidence" value="ECO:0007669"/>
    <property type="project" value="TreeGrafter"/>
</dbReference>
<reference evidence="2" key="1">
    <citation type="journal article" date="2020" name="mSystems">
        <title>Genome- and Community-Level Interaction Insights into Carbon Utilization and Element Cycling Functions of Hydrothermarchaeota in Hydrothermal Sediment.</title>
        <authorList>
            <person name="Zhou Z."/>
            <person name="Liu Y."/>
            <person name="Xu W."/>
            <person name="Pan J."/>
            <person name="Luo Z.H."/>
            <person name="Li M."/>
        </authorList>
    </citation>
    <scope>NUCLEOTIDE SEQUENCE [LARGE SCALE GENOMIC DNA]</scope>
    <source>
        <strain evidence="2">HyVt-535</strain>
    </source>
</reference>
<comment type="caution">
    <text evidence="2">The sequence shown here is derived from an EMBL/GenBank/DDBJ whole genome shotgun (WGS) entry which is preliminary data.</text>
</comment>
<proteinExistence type="inferred from homology"/>
<dbReference type="Proteomes" id="UP000886100">
    <property type="component" value="Unassembled WGS sequence"/>
</dbReference>
<dbReference type="PANTHER" id="PTHR37528">
    <property type="entry name" value="UPF0149 PROTEIN YGFB"/>
    <property type="match status" value="1"/>
</dbReference>
<evidence type="ECO:0000313" key="2">
    <source>
        <dbReference type="EMBL" id="HHH13188.1"/>
    </source>
</evidence>